<dbReference type="InterPro" id="IPR000717">
    <property type="entry name" value="PCI_dom"/>
</dbReference>
<reference evidence="4" key="1">
    <citation type="submission" date="2019-09" db="EMBL/GenBank/DDBJ databases">
        <title>Bird 10,000 Genomes (B10K) Project - Family phase.</title>
        <authorList>
            <person name="Zhang G."/>
        </authorList>
    </citation>
    <scope>NUCLEOTIDE SEQUENCE</scope>
    <source>
        <strain evidence="4">B10K-IZCAS-20218</strain>
        <tissue evidence="4">Blood</tissue>
    </source>
</reference>
<dbReference type="AlphaFoldDB" id="A0A851USB5"/>
<evidence type="ECO:0000313" key="5">
    <source>
        <dbReference type="Proteomes" id="UP000623542"/>
    </source>
</evidence>
<evidence type="ECO:0000259" key="3">
    <source>
        <dbReference type="PROSITE" id="PS50250"/>
    </source>
</evidence>
<protein>
    <submittedName>
        <fullName evidence="4">PSMD6 ATPase</fullName>
    </submittedName>
</protein>
<evidence type="ECO:0000313" key="4">
    <source>
        <dbReference type="EMBL" id="NXD32644.1"/>
    </source>
</evidence>
<dbReference type="GO" id="GO:0043161">
    <property type="term" value="P:proteasome-mediated ubiquitin-dependent protein catabolic process"/>
    <property type="evidence" value="ECO:0007669"/>
    <property type="project" value="TreeGrafter"/>
</dbReference>
<dbReference type="OrthoDB" id="1452at2759"/>
<dbReference type="PANTHER" id="PTHR14145:SF1">
    <property type="entry name" value="26S PROTEASOME NON-ATPASE REGULATORY SUBUNIT 6"/>
    <property type="match status" value="1"/>
</dbReference>
<dbReference type="SUPFAM" id="SSF48452">
    <property type="entry name" value="TPR-like"/>
    <property type="match status" value="1"/>
</dbReference>
<comment type="caution">
    <text evidence="4">The sequence shown here is derived from an EMBL/GenBank/DDBJ whole genome shotgun (WGS) entry which is preliminary data.</text>
</comment>
<accession>A0A851USB5</accession>
<dbReference type="Proteomes" id="UP000623542">
    <property type="component" value="Unassembled WGS sequence"/>
</dbReference>
<dbReference type="FunFam" id="1.25.40.570:FF:000005">
    <property type="entry name" value="26S proteasome regulatory subunit N7"/>
    <property type="match status" value="1"/>
</dbReference>
<organism evidence="4 5">
    <name type="scientific">Elachura formosa</name>
    <name type="common">spotted wren-babbler</name>
    <dbReference type="NCBI Taxonomy" id="1463973"/>
    <lineage>
        <taxon>Eukaryota</taxon>
        <taxon>Metazoa</taxon>
        <taxon>Chordata</taxon>
        <taxon>Craniata</taxon>
        <taxon>Vertebrata</taxon>
        <taxon>Euteleostomi</taxon>
        <taxon>Archelosauria</taxon>
        <taxon>Archosauria</taxon>
        <taxon>Dinosauria</taxon>
        <taxon>Saurischia</taxon>
        <taxon>Theropoda</taxon>
        <taxon>Coelurosauria</taxon>
        <taxon>Aves</taxon>
        <taxon>Neognathae</taxon>
        <taxon>Neoaves</taxon>
        <taxon>Telluraves</taxon>
        <taxon>Australaves</taxon>
        <taxon>Passeriformes</taxon>
        <taxon>Elachuridae</taxon>
        <taxon>Elachura</taxon>
    </lineage>
</organism>
<name>A0A851USB5_9PASS</name>
<dbReference type="EMBL" id="WBNG01007283">
    <property type="protein sequence ID" value="NXD32644.1"/>
    <property type="molecule type" value="Genomic_DNA"/>
</dbReference>
<gene>
    <name evidence="4" type="primary">Psmd6_1</name>
    <name evidence="4" type="ORF">ELAFOR_R14827</name>
</gene>
<proteinExistence type="predicted"/>
<dbReference type="PROSITE" id="PS50250">
    <property type="entry name" value="PCI"/>
    <property type="match status" value="1"/>
</dbReference>
<dbReference type="InterPro" id="IPR036390">
    <property type="entry name" value="WH_DNA-bd_sf"/>
</dbReference>
<keyword evidence="2" id="KW-0175">Coiled coil</keyword>
<dbReference type="Gene3D" id="1.25.40.570">
    <property type="match status" value="1"/>
</dbReference>
<feature type="non-terminal residue" evidence="4">
    <location>
        <position position="365"/>
    </location>
</feature>
<dbReference type="PANTHER" id="PTHR14145">
    <property type="entry name" value="26S PROTESOME SUBUNIT 6"/>
    <property type="match status" value="1"/>
</dbReference>
<feature type="non-terminal residue" evidence="4">
    <location>
        <position position="1"/>
    </location>
</feature>
<dbReference type="GO" id="GO:0005838">
    <property type="term" value="C:proteasome regulatory particle"/>
    <property type="evidence" value="ECO:0007669"/>
    <property type="project" value="TreeGrafter"/>
</dbReference>
<dbReference type="InterPro" id="IPR019585">
    <property type="entry name" value="Rpn7/CSN1"/>
</dbReference>
<feature type="coiled-coil region" evidence="2">
    <location>
        <begin position="76"/>
        <end position="103"/>
    </location>
</feature>
<dbReference type="SMART" id="SM00088">
    <property type="entry name" value="PINT"/>
    <property type="match status" value="1"/>
</dbReference>
<dbReference type="Pfam" id="PF01399">
    <property type="entry name" value="PCI"/>
    <property type="match status" value="1"/>
</dbReference>
<feature type="domain" description="PCI" evidence="3">
    <location>
        <begin position="195"/>
        <end position="364"/>
    </location>
</feature>
<evidence type="ECO:0000256" key="2">
    <source>
        <dbReference type="SAM" id="Coils"/>
    </source>
</evidence>
<evidence type="ECO:0000256" key="1">
    <source>
        <dbReference type="ARBA" id="ARBA00022942"/>
    </source>
</evidence>
<sequence>APAATPASDDAPLPVPNLALPQLAFLLADPKAQLHRDGALDRLVAAIELDHMAPYLDHLSRLDLVPANPALLDRLRADNAAQLKRLADKLDDAQTNLGETEVSDALREKAAYLARIGEKDAAVKAHDEAFEKTAGKGAKIDLVLALVRIGLFHADHDLVTSSLDRAQKLVDEGGDWDRRNRLKVYRGVHLLSIRNFTKAAELLLDALPTFTATELVDYDDFVVLCVLAGVFALERKELRKKVIDAPEVIAVLPSRPTIKDYAESLWKCDYAAFFRALATVESEHLLPSRLLSVHARYYTRELRIKAYAQLLESYRSVTLNSLASAFGVSTQWLDADLARFIAAGRLACTIDRVAGVVETHRPDAK</sequence>
<dbReference type="SUPFAM" id="SSF46785">
    <property type="entry name" value="Winged helix' DNA-binding domain"/>
    <property type="match status" value="1"/>
</dbReference>
<keyword evidence="1" id="KW-0647">Proteasome</keyword>
<dbReference type="InterPro" id="IPR045135">
    <property type="entry name" value="Rpn7_N"/>
</dbReference>
<dbReference type="InterPro" id="IPR011990">
    <property type="entry name" value="TPR-like_helical_dom_sf"/>
</dbReference>
<keyword evidence="5" id="KW-1185">Reference proteome</keyword>
<dbReference type="Pfam" id="PF10602">
    <property type="entry name" value="RPN7"/>
    <property type="match status" value="1"/>
</dbReference>